<reference evidence="2 3" key="1">
    <citation type="submission" date="2020-04" db="EMBL/GenBank/DDBJ databases">
        <title>Perkinsus olseni comparative genomics.</title>
        <authorList>
            <person name="Bogema D.R."/>
        </authorList>
    </citation>
    <scope>NUCLEOTIDE SEQUENCE [LARGE SCALE GENOMIC DNA]</scope>
    <source>
        <strain evidence="2 3">ATCC PRA-207</strain>
    </source>
</reference>
<evidence type="ECO:0000256" key="1">
    <source>
        <dbReference type="SAM" id="MobiDB-lite"/>
    </source>
</evidence>
<protein>
    <submittedName>
        <fullName evidence="2">Uncharacterized protein</fullName>
    </submittedName>
</protein>
<evidence type="ECO:0000313" key="3">
    <source>
        <dbReference type="Proteomes" id="UP000553632"/>
    </source>
</evidence>
<sequence>EKSPSDSRALGGSLWKSSWDPDRRPSGNPPNNRRSSAGGGFGPLSLLHPTSYILLYNG</sequence>
<comment type="caution">
    <text evidence="2">The sequence shown here is derived from an EMBL/GenBank/DDBJ whole genome shotgun (WGS) entry which is preliminary data.</text>
</comment>
<gene>
    <name evidence="2" type="ORF">FOZ63_016256</name>
</gene>
<evidence type="ECO:0000313" key="2">
    <source>
        <dbReference type="EMBL" id="KAF4731615.1"/>
    </source>
</evidence>
<feature type="non-terminal residue" evidence="2">
    <location>
        <position position="1"/>
    </location>
</feature>
<feature type="region of interest" description="Disordered" evidence="1">
    <location>
        <begin position="1"/>
        <end position="45"/>
    </location>
</feature>
<organism evidence="2 3">
    <name type="scientific">Perkinsus olseni</name>
    <name type="common">Perkinsus atlanticus</name>
    <dbReference type="NCBI Taxonomy" id="32597"/>
    <lineage>
        <taxon>Eukaryota</taxon>
        <taxon>Sar</taxon>
        <taxon>Alveolata</taxon>
        <taxon>Perkinsozoa</taxon>
        <taxon>Perkinsea</taxon>
        <taxon>Perkinsida</taxon>
        <taxon>Perkinsidae</taxon>
        <taxon>Perkinsus</taxon>
    </lineage>
</organism>
<name>A0A7J6SG40_PEROL</name>
<dbReference type="Proteomes" id="UP000553632">
    <property type="component" value="Unassembled WGS sequence"/>
</dbReference>
<keyword evidence="3" id="KW-1185">Reference proteome</keyword>
<accession>A0A7J6SG40</accession>
<proteinExistence type="predicted"/>
<dbReference type="EMBL" id="JABANO010018559">
    <property type="protein sequence ID" value="KAF4731615.1"/>
    <property type="molecule type" value="Genomic_DNA"/>
</dbReference>
<dbReference type="AlphaFoldDB" id="A0A7J6SG40"/>